<dbReference type="Proteomes" id="UP000253034">
    <property type="component" value="Unassembled WGS sequence"/>
</dbReference>
<dbReference type="NCBIfam" id="NF004051">
    <property type="entry name" value="PRK05571.1"/>
    <property type="match status" value="1"/>
</dbReference>
<evidence type="ECO:0000313" key="2">
    <source>
        <dbReference type="EMBL" id="RCX20090.1"/>
    </source>
</evidence>
<accession>A0A369BEX8</accession>
<comment type="caution">
    <text evidence="2">The sequence shown here is derived from an EMBL/GenBank/DDBJ whole genome shotgun (WGS) entry which is preliminary data.</text>
</comment>
<reference evidence="2 3" key="1">
    <citation type="submission" date="2018-07" db="EMBL/GenBank/DDBJ databases">
        <title>Genomic Encyclopedia of Type Strains, Phase IV (KMG-IV): sequencing the most valuable type-strain genomes for metagenomic binning, comparative biology and taxonomic classification.</title>
        <authorList>
            <person name="Goeker M."/>
        </authorList>
    </citation>
    <scope>NUCLEOTIDE SEQUENCE [LARGE SCALE GENOMIC DNA]</scope>
    <source>
        <strain evidence="2 3">DSM 27016</strain>
    </source>
</reference>
<evidence type="ECO:0000256" key="1">
    <source>
        <dbReference type="ARBA" id="ARBA00008754"/>
    </source>
</evidence>
<keyword evidence="2" id="KW-0413">Isomerase</keyword>
<dbReference type="Pfam" id="PF02502">
    <property type="entry name" value="LacAB_rpiB"/>
    <property type="match status" value="1"/>
</dbReference>
<sequence>MRIALGADKSGFYLKEAIKKYLTEKGYEVDDFGTQDFEKGIPYFEVAPVVAKKIQNKEYERGILICGTGMGMAIVANKYKGVYAAVVESLYGAVKCRAINNANILTMGGWIIAENMGFELVDAFLNTEFTQGLEEWRQEFLKKAAGKVADIENDIYGE</sequence>
<dbReference type="PANTHER" id="PTHR30345">
    <property type="entry name" value="RIBOSE-5-PHOSPHATE ISOMERASE B"/>
    <property type="match status" value="1"/>
</dbReference>
<dbReference type="InterPro" id="IPR036569">
    <property type="entry name" value="RpiB_LacA_LacB_sf"/>
</dbReference>
<gene>
    <name evidence="2" type="ORF">DFR58_102159</name>
</gene>
<evidence type="ECO:0000313" key="3">
    <source>
        <dbReference type="Proteomes" id="UP000253034"/>
    </source>
</evidence>
<dbReference type="NCBIfam" id="TIGR00689">
    <property type="entry name" value="rpiB_lacA_lacB"/>
    <property type="match status" value="1"/>
</dbReference>
<keyword evidence="3" id="KW-1185">Reference proteome</keyword>
<dbReference type="RefSeq" id="WP_114296207.1">
    <property type="nucleotide sequence ID" value="NZ_QPJT01000002.1"/>
</dbReference>
<comment type="similarity">
    <text evidence="1">Belongs to the LacAB/RpiB family.</text>
</comment>
<dbReference type="SUPFAM" id="SSF89623">
    <property type="entry name" value="Ribose/Galactose isomerase RpiB/AlsB"/>
    <property type="match status" value="1"/>
</dbReference>
<dbReference type="AlphaFoldDB" id="A0A369BEX8"/>
<dbReference type="Gene3D" id="3.40.1400.10">
    <property type="entry name" value="Sugar-phosphate isomerase, RpiB/LacA/LacB"/>
    <property type="match status" value="1"/>
</dbReference>
<dbReference type="PIRSF" id="PIRSF005384">
    <property type="entry name" value="RpiB_LacA_B"/>
    <property type="match status" value="1"/>
</dbReference>
<dbReference type="OrthoDB" id="1778624at2"/>
<name>A0A369BEX8_9FIRM</name>
<dbReference type="InterPro" id="IPR003500">
    <property type="entry name" value="RpiB_LacA_LacB"/>
</dbReference>
<proteinExistence type="inferred from homology"/>
<protein>
    <submittedName>
        <fullName evidence="2">Ribose 5-phosphate isomerase B</fullName>
    </submittedName>
</protein>
<organism evidence="2 3">
    <name type="scientific">Anaerobacterium chartisolvens</name>
    <dbReference type="NCBI Taxonomy" id="1297424"/>
    <lineage>
        <taxon>Bacteria</taxon>
        <taxon>Bacillati</taxon>
        <taxon>Bacillota</taxon>
        <taxon>Clostridia</taxon>
        <taxon>Eubacteriales</taxon>
        <taxon>Oscillospiraceae</taxon>
        <taxon>Anaerobacterium</taxon>
    </lineage>
</organism>
<dbReference type="EMBL" id="QPJT01000002">
    <property type="protein sequence ID" value="RCX20090.1"/>
    <property type="molecule type" value="Genomic_DNA"/>
</dbReference>
<dbReference type="GO" id="GO:0016861">
    <property type="term" value="F:intramolecular oxidoreductase activity, interconverting aldoses and ketoses"/>
    <property type="evidence" value="ECO:0007669"/>
    <property type="project" value="UniProtKB-ARBA"/>
</dbReference>
<dbReference type="GO" id="GO:0005975">
    <property type="term" value="P:carbohydrate metabolic process"/>
    <property type="evidence" value="ECO:0007669"/>
    <property type="project" value="InterPro"/>
</dbReference>
<dbReference type="PANTHER" id="PTHR30345:SF0">
    <property type="entry name" value="DNA DAMAGE-REPAIR_TOLERATION PROTEIN DRT102"/>
    <property type="match status" value="1"/>
</dbReference>